<dbReference type="Proteomes" id="UP000005237">
    <property type="component" value="Unassembled WGS sequence"/>
</dbReference>
<evidence type="ECO:0000313" key="2">
    <source>
        <dbReference type="EnsemblMetazoa" id="CJA23728.1"/>
    </source>
</evidence>
<organism evidence="2 3">
    <name type="scientific">Caenorhabditis japonica</name>
    <dbReference type="NCBI Taxonomy" id="281687"/>
    <lineage>
        <taxon>Eukaryota</taxon>
        <taxon>Metazoa</taxon>
        <taxon>Ecdysozoa</taxon>
        <taxon>Nematoda</taxon>
        <taxon>Chromadorea</taxon>
        <taxon>Rhabditida</taxon>
        <taxon>Rhabditina</taxon>
        <taxon>Rhabditomorpha</taxon>
        <taxon>Rhabditoidea</taxon>
        <taxon>Rhabditidae</taxon>
        <taxon>Peloderinae</taxon>
        <taxon>Caenorhabditis</taxon>
    </lineage>
</organism>
<accession>A0A8R1E4H6</accession>
<feature type="region of interest" description="Disordered" evidence="1">
    <location>
        <begin position="104"/>
        <end position="125"/>
    </location>
</feature>
<evidence type="ECO:0000313" key="3">
    <source>
        <dbReference type="Proteomes" id="UP000005237"/>
    </source>
</evidence>
<feature type="compositionally biased region" description="Basic and acidic residues" evidence="1">
    <location>
        <begin position="111"/>
        <end position="125"/>
    </location>
</feature>
<sequence length="125" mass="14109">MFMNTASDRTTSKKTAEILTITIDKLMVTNVYLPVIIDTRAEIPKLVRPKRNMANFNKANWLEFSDSIETKVACYAGPRDAYSLEKFLSATIIRAASKHIPYGKFTPTTEHPGDTKEIAELAKER</sequence>
<dbReference type="EnsemblMetazoa" id="CJA23728.1">
    <property type="protein sequence ID" value="CJA23728.1"/>
    <property type="gene ID" value="WBGene00179300"/>
</dbReference>
<reference evidence="2" key="2">
    <citation type="submission" date="2022-06" db="UniProtKB">
        <authorList>
            <consortium name="EnsemblMetazoa"/>
        </authorList>
    </citation>
    <scope>IDENTIFICATION</scope>
    <source>
        <strain evidence="2">DF5081</strain>
    </source>
</reference>
<keyword evidence="3" id="KW-1185">Reference proteome</keyword>
<dbReference type="AlphaFoldDB" id="A0A8R1E4H6"/>
<proteinExistence type="predicted"/>
<name>A0A8R1E4H6_CAEJA</name>
<protein>
    <submittedName>
        <fullName evidence="2">Uncharacterized protein</fullName>
    </submittedName>
</protein>
<evidence type="ECO:0000256" key="1">
    <source>
        <dbReference type="SAM" id="MobiDB-lite"/>
    </source>
</evidence>
<reference evidence="3" key="1">
    <citation type="submission" date="2010-08" db="EMBL/GenBank/DDBJ databases">
        <authorList>
            <consortium name="Caenorhabditis japonica Sequencing Consortium"/>
            <person name="Wilson R.K."/>
        </authorList>
    </citation>
    <scope>NUCLEOTIDE SEQUENCE [LARGE SCALE GENOMIC DNA]</scope>
    <source>
        <strain evidence="3">DF5081</strain>
    </source>
</reference>